<accession>A0A384KQG4</accession>
<dbReference type="RefSeq" id="WP_004045016.1">
    <property type="nucleotide sequence ID" value="NC_013967.1"/>
</dbReference>
<gene>
    <name evidence="1" type="ORF">C498_18378</name>
</gene>
<comment type="caution">
    <text evidence="1">The sequence shown here is derived from an EMBL/GenBank/DDBJ whole genome shotgun (WGS) entry which is preliminary data.</text>
</comment>
<evidence type="ECO:0000313" key="2">
    <source>
        <dbReference type="Proteomes" id="UP000011532"/>
    </source>
</evidence>
<protein>
    <submittedName>
        <fullName evidence="1">Uncharacterized protein</fullName>
    </submittedName>
</protein>
<name>A0A384KQG4_HALVD</name>
<dbReference type="InterPro" id="IPR055975">
    <property type="entry name" value="DUF7553"/>
</dbReference>
<dbReference type="AlphaFoldDB" id="A0A384KQG4"/>
<reference evidence="1 2" key="2">
    <citation type="journal article" date="2014" name="PLoS Genet.">
        <title>Phylogenetically driven sequencing of extremely halophilic archaea reveals strategies for static and dynamic osmo-response.</title>
        <authorList>
            <person name="Becker E.A."/>
            <person name="Seitzer P.M."/>
            <person name="Tritt A."/>
            <person name="Larsen D."/>
            <person name="Krusor M."/>
            <person name="Yao A.I."/>
            <person name="Wu D."/>
            <person name="Madern D."/>
            <person name="Eisen J.A."/>
            <person name="Darling A.E."/>
            <person name="Facciotti M.T."/>
        </authorList>
    </citation>
    <scope>NUCLEOTIDE SEQUENCE [LARGE SCALE GENOMIC DNA]</scope>
    <source>
        <strain evidence="2">ATCC 29605 / DSM 3757 / JCM 8879 / NBRC 14742 / NCIMB 2012 / VKM B-1768 / DS2</strain>
    </source>
</reference>
<dbReference type="GeneID" id="8924587"/>
<reference evidence="2" key="1">
    <citation type="submission" date="2012-11" db="EMBL/GenBank/DDBJ databases">
        <authorList>
            <person name="Becker E.A."/>
            <person name="Seitzer P."/>
            <person name="Tritt A."/>
            <person name="Larsen D."/>
            <person name="Yao A."/>
            <person name="Wu D."/>
            <person name="Darling A."/>
            <person name="Eisen J.A."/>
            <person name="Facciotti M.T."/>
        </authorList>
    </citation>
    <scope>NUCLEOTIDE SEQUENCE [LARGE SCALE GENOMIC DNA]</scope>
    <source>
        <strain evidence="2">ATCC 29605 / DSM 3757 / JCM 8879 / NBRC 14742 / NCIMB 2012 / VKM B-1768 / DS2</strain>
    </source>
</reference>
<dbReference type="OrthoDB" id="197463at2157"/>
<evidence type="ECO:0000313" key="1">
    <source>
        <dbReference type="EMBL" id="ELY24242.1"/>
    </source>
</evidence>
<proteinExistence type="predicted"/>
<dbReference type="Proteomes" id="UP000011532">
    <property type="component" value="Unassembled WGS sequence"/>
</dbReference>
<dbReference type="EMBL" id="AOHU01000105">
    <property type="protein sequence ID" value="ELY24242.1"/>
    <property type="molecule type" value="Genomic_DNA"/>
</dbReference>
<sequence>MTRAELERASNLLKDAAEATEGDVQERLYEQSDQLATLATREQGPDHGRLARHMTVLHDLAEDLDGDAAETVREARSEVLEYRKGVPGV</sequence>
<organism evidence="1 2">
    <name type="scientific">Haloferax volcanii (strain ATCC 29605 / DSM 3757 / JCM 8879 / NBRC 14742 / NCIMB 2012 / VKM B-1768 / DS2)</name>
    <name type="common">Halobacterium volcanii</name>
    <dbReference type="NCBI Taxonomy" id="309800"/>
    <lineage>
        <taxon>Archaea</taxon>
        <taxon>Methanobacteriati</taxon>
        <taxon>Methanobacteriota</taxon>
        <taxon>Stenosarchaea group</taxon>
        <taxon>Halobacteria</taxon>
        <taxon>Halobacteriales</taxon>
        <taxon>Haloferacaceae</taxon>
        <taxon>Haloferax</taxon>
    </lineage>
</organism>
<dbReference type="Pfam" id="PF24430">
    <property type="entry name" value="DUF7553"/>
    <property type="match status" value="1"/>
</dbReference>